<keyword evidence="3" id="KW-1185">Reference proteome</keyword>
<feature type="transmembrane region" description="Helical" evidence="1">
    <location>
        <begin position="118"/>
        <end position="137"/>
    </location>
</feature>
<evidence type="ECO:0000313" key="2">
    <source>
        <dbReference type="EMBL" id="BDD87118.1"/>
    </source>
</evidence>
<organism evidence="2 3">
    <name type="scientific">Desulfofustis limnaeus</name>
    <dbReference type="NCBI Taxonomy" id="2740163"/>
    <lineage>
        <taxon>Bacteria</taxon>
        <taxon>Pseudomonadati</taxon>
        <taxon>Thermodesulfobacteriota</taxon>
        <taxon>Desulfobulbia</taxon>
        <taxon>Desulfobulbales</taxon>
        <taxon>Desulfocapsaceae</taxon>
        <taxon>Desulfofustis</taxon>
    </lineage>
</organism>
<dbReference type="Pfam" id="PF09991">
    <property type="entry name" value="DUF2232"/>
    <property type="match status" value="1"/>
</dbReference>
<reference evidence="2 3" key="1">
    <citation type="submission" date="2022-01" db="EMBL/GenBank/DDBJ databases">
        <title>Desulfofustis limnae sp. nov., a novel mesophilic sulfate-reducing bacterium isolated from marsh soil.</title>
        <authorList>
            <person name="Watanabe M."/>
            <person name="Takahashi A."/>
            <person name="Kojima H."/>
            <person name="Fukui M."/>
        </authorList>
    </citation>
    <scope>NUCLEOTIDE SEQUENCE [LARGE SCALE GENOMIC DNA]</scope>
    <source>
        <strain evidence="2 3">PPLL</strain>
    </source>
</reference>
<feature type="transmembrane region" description="Helical" evidence="1">
    <location>
        <begin position="188"/>
        <end position="212"/>
    </location>
</feature>
<dbReference type="InterPro" id="IPR018710">
    <property type="entry name" value="DUF2232"/>
</dbReference>
<evidence type="ECO:0008006" key="4">
    <source>
        <dbReference type="Google" id="ProtNLM"/>
    </source>
</evidence>
<evidence type="ECO:0000313" key="3">
    <source>
        <dbReference type="Proteomes" id="UP000830055"/>
    </source>
</evidence>
<proteinExistence type="predicted"/>
<feature type="transmembrane region" description="Helical" evidence="1">
    <location>
        <begin position="256"/>
        <end position="277"/>
    </location>
</feature>
<gene>
    <name evidence="2" type="ORF">DPPLL_14830</name>
</gene>
<dbReference type="Proteomes" id="UP000830055">
    <property type="component" value="Chromosome"/>
</dbReference>
<sequence>MKASAGAVVIDENSGGTGKTRALQFLVLFALMVLLPGMLGSVFVWLYLMIPIAVLYSMYRWQYGFRLVLGGLAGAGVISVITGSLGSLIIACLLVPGGYILANSALQADTPARSGLKGTVALITCCLLLFAGQTLLYDSNPVSVLLDSLDHDVEEAIDYYRQSGSFTPDTLAVLEQSFVQMKAVVPKIIPALLVSLALFVTWTTMIAGNRVVKRLTEYQPWPEHITWKLPDRLVWLFIIATVGALLPLGTLRLIGINLLITLSLAYVFQGFSVLSFFLHKWKTPLALRFFIYGMMLFQSFGTMLLLAGGLADVWFDMRRLRTAAQPPPDSQDPPAE</sequence>
<feature type="transmembrane region" description="Helical" evidence="1">
    <location>
        <begin position="23"/>
        <end position="56"/>
    </location>
</feature>
<evidence type="ECO:0000256" key="1">
    <source>
        <dbReference type="SAM" id="Phobius"/>
    </source>
</evidence>
<feature type="transmembrane region" description="Helical" evidence="1">
    <location>
        <begin position="289"/>
        <end position="311"/>
    </location>
</feature>
<feature type="transmembrane region" description="Helical" evidence="1">
    <location>
        <begin position="233"/>
        <end position="250"/>
    </location>
</feature>
<dbReference type="PANTHER" id="PTHR41324">
    <property type="entry name" value="MEMBRANE PROTEIN-RELATED"/>
    <property type="match status" value="1"/>
</dbReference>
<feature type="transmembrane region" description="Helical" evidence="1">
    <location>
        <begin position="63"/>
        <end position="82"/>
    </location>
</feature>
<name>A0ABM7W881_9BACT</name>
<dbReference type="PANTHER" id="PTHR41324:SF1">
    <property type="entry name" value="DUF2232 DOMAIN-CONTAINING PROTEIN"/>
    <property type="match status" value="1"/>
</dbReference>
<protein>
    <recommendedName>
        <fullName evidence="4">DUF2232 domain-containing protein</fullName>
    </recommendedName>
</protein>
<keyword evidence="1" id="KW-0472">Membrane</keyword>
<dbReference type="EMBL" id="AP025516">
    <property type="protein sequence ID" value="BDD87118.1"/>
    <property type="molecule type" value="Genomic_DNA"/>
</dbReference>
<dbReference type="RefSeq" id="WP_284154159.1">
    <property type="nucleotide sequence ID" value="NZ_AP025516.1"/>
</dbReference>
<accession>A0ABM7W881</accession>
<keyword evidence="1" id="KW-1133">Transmembrane helix</keyword>
<keyword evidence="1" id="KW-0812">Transmembrane</keyword>